<evidence type="ECO:0000313" key="3">
    <source>
        <dbReference type="Proteomes" id="UP000541969"/>
    </source>
</evidence>
<protein>
    <submittedName>
        <fullName evidence="2">Uncharacterized protein</fullName>
    </submittedName>
</protein>
<keyword evidence="1" id="KW-1133">Transmembrane helix</keyword>
<sequence>MTTNTAAPAPASAETAPRLRTAQALTSLPRLRRPLAAALLSAAVAALVLFAPSAVAVAATAVLSALAVAR</sequence>
<feature type="transmembrane region" description="Helical" evidence="1">
    <location>
        <begin position="35"/>
        <end position="68"/>
    </location>
</feature>
<dbReference type="Proteomes" id="UP000541969">
    <property type="component" value="Unassembled WGS sequence"/>
</dbReference>
<organism evidence="2 3">
    <name type="scientific">Petropleomorpha daqingensis</name>
    <dbReference type="NCBI Taxonomy" id="2026353"/>
    <lineage>
        <taxon>Bacteria</taxon>
        <taxon>Bacillati</taxon>
        <taxon>Actinomycetota</taxon>
        <taxon>Actinomycetes</taxon>
        <taxon>Geodermatophilales</taxon>
        <taxon>Geodermatophilaceae</taxon>
        <taxon>Petropleomorpha</taxon>
    </lineage>
</organism>
<keyword evidence="1" id="KW-0472">Membrane</keyword>
<keyword evidence="3" id="KW-1185">Reference proteome</keyword>
<evidence type="ECO:0000256" key="1">
    <source>
        <dbReference type="SAM" id="Phobius"/>
    </source>
</evidence>
<name>A0A853CFC3_9ACTN</name>
<keyword evidence="1" id="KW-0812">Transmembrane</keyword>
<evidence type="ECO:0000313" key="2">
    <source>
        <dbReference type="EMBL" id="NYJ06594.1"/>
    </source>
</evidence>
<dbReference type="EMBL" id="JACBZT010000001">
    <property type="protein sequence ID" value="NYJ06594.1"/>
    <property type="molecule type" value="Genomic_DNA"/>
</dbReference>
<gene>
    <name evidence="2" type="ORF">GGQ55_002872</name>
</gene>
<accession>A0A853CFC3</accession>
<proteinExistence type="predicted"/>
<dbReference type="AlphaFoldDB" id="A0A853CFC3"/>
<reference evidence="2 3" key="1">
    <citation type="submission" date="2020-07" db="EMBL/GenBank/DDBJ databases">
        <title>Sequencing the genomes of 1000 actinobacteria strains.</title>
        <authorList>
            <person name="Klenk H.-P."/>
        </authorList>
    </citation>
    <scope>NUCLEOTIDE SEQUENCE [LARGE SCALE GENOMIC DNA]</scope>
    <source>
        <strain evidence="2 3">DSM 104001</strain>
    </source>
</reference>
<comment type="caution">
    <text evidence="2">The sequence shown here is derived from an EMBL/GenBank/DDBJ whole genome shotgun (WGS) entry which is preliminary data.</text>
</comment>